<reference evidence="4" key="2">
    <citation type="journal article" date="2019" name="Int. J. Syst. Evol. Microbiol.">
        <title>The Global Catalogue of Microorganisms (GCM) 10K type strain sequencing project: providing services to taxonomists for standard genome sequencing and annotation.</title>
        <authorList>
            <consortium name="The Broad Institute Genomics Platform"/>
            <consortium name="The Broad Institute Genome Sequencing Center for Infectious Disease"/>
            <person name="Wu L."/>
            <person name="Ma J."/>
        </authorList>
    </citation>
    <scope>NUCLEOTIDE SEQUENCE [LARGE SCALE GENOMIC DNA]</scope>
    <source>
        <strain evidence="4">NBRC 107715</strain>
    </source>
</reference>
<evidence type="ECO:0008006" key="5">
    <source>
        <dbReference type="Google" id="ProtNLM"/>
    </source>
</evidence>
<name>A0A512IZG1_9HYPH</name>
<protein>
    <recommendedName>
        <fullName evidence="5">General secretion pathway protein L</fullName>
    </recommendedName>
</protein>
<dbReference type="SUPFAM" id="SSF53067">
    <property type="entry name" value="Actin-like ATPase domain"/>
    <property type="match status" value="1"/>
</dbReference>
<dbReference type="AlphaFoldDB" id="A0A512IZG1"/>
<gene>
    <name evidence="2" type="ORF">GCM10007888_57470</name>
    <name evidence="1" type="ORF">MOX02_11420</name>
</gene>
<proteinExistence type="predicted"/>
<sequence length="358" mass="37806">MSEQTSLLQSQTGRIGAAAGRWLADLAGLFGEADARPDRARSDLTVRPGTAASTHLGVIDRREASPRSYRLDRDAEDLAERLRAIRGGGRGAVTAKVLIEPEICFVRALTLPVAALPRMREVLEQELAAATPFRAEAVYSDWYVEGEDAAARTLRVRHVVLKRARLDPVLDTLRRAGLEPGPVTVGRAEDQAMPVDLLSGGRRPVPRALRGLRRADLGLLALALVLAGTALALLRAHQEATLASLDAAILSARRAATPDLPPPLLAASRRLAAARAGRPGLDRTWETVAAALPDTASAERLRLEPAGLSLTLLTREPEAARRALATIPGFGPPGPPAEADQAGGRIVLTLPATAGAAP</sequence>
<dbReference type="Proteomes" id="UP000321960">
    <property type="component" value="Unassembled WGS sequence"/>
</dbReference>
<organism evidence="1 3">
    <name type="scientific">Methylobacterium oxalidis</name>
    <dbReference type="NCBI Taxonomy" id="944322"/>
    <lineage>
        <taxon>Bacteria</taxon>
        <taxon>Pseudomonadati</taxon>
        <taxon>Pseudomonadota</taxon>
        <taxon>Alphaproteobacteria</taxon>
        <taxon>Hyphomicrobiales</taxon>
        <taxon>Methylobacteriaceae</taxon>
        <taxon>Methylobacterium</taxon>
    </lineage>
</organism>
<reference evidence="2" key="1">
    <citation type="journal article" date="2014" name="Int. J. Syst. Evol. Microbiol.">
        <title>Complete genome of a new Firmicutes species belonging to the dominant human colonic microbiota ('Ruminococcus bicirculans') reveals two chromosomes and a selective capacity to utilize plant glucans.</title>
        <authorList>
            <consortium name="NISC Comparative Sequencing Program"/>
            <person name="Wegmann U."/>
            <person name="Louis P."/>
            <person name="Goesmann A."/>
            <person name="Henrissat B."/>
            <person name="Duncan S.H."/>
            <person name="Flint H.J."/>
        </authorList>
    </citation>
    <scope>NUCLEOTIDE SEQUENCE</scope>
    <source>
        <strain evidence="2">NBRC 107715</strain>
    </source>
</reference>
<evidence type="ECO:0000313" key="4">
    <source>
        <dbReference type="Proteomes" id="UP001156856"/>
    </source>
</evidence>
<keyword evidence="4" id="KW-1185">Reference proteome</keyword>
<dbReference type="RefSeq" id="WP_147024836.1">
    <property type="nucleotide sequence ID" value="NZ_BJZU01000017.1"/>
</dbReference>
<dbReference type="InterPro" id="IPR043129">
    <property type="entry name" value="ATPase_NBD"/>
</dbReference>
<reference evidence="2" key="4">
    <citation type="submission" date="2023-01" db="EMBL/GenBank/DDBJ databases">
        <title>Draft genome sequence of Methylobacterium oxalidis strain NBRC 107715.</title>
        <authorList>
            <person name="Sun Q."/>
            <person name="Mori K."/>
        </authorList>
    </citation>
    <scope>NUCLEOTIDE SEQUENCE</scope>
    <source>
        <strain evidence="2">NBRC 107715</strain>
    </source>
</reference>
<dbReference type="Proteomes" id="UP001156856">
    <property type="component" value="Unassembled WGS sequence"/>
</dbReference>
<dbReference type="EMBL" id="BSPK01000112">
    <property type="protein sequence ID" value="GLS67363.1"/>
    <property type="molecule type" value="Genomic_DNA"/>
</dbReference>
<comment type="caution">
    <text evidence="1">The sequence shown here is derived from an EMBL/GenBank/DDBJ whole genome shotgun (WGS) entry which is preliminary data.</text>
</comment>
<dbReference type="OrthoDB" id="7907202at2"/>
<evidence type="ECO:0000313" key="2">
    <source>
        <dbReference type="EMBL" id="GLS67363.1"/>
    </source>
</evidence>
<evidence type="ECO:0000313" key="1">
    <source>
        <dbReference type="EMBL" id="GEP03104.1"/>
    </source>
</evidence>
<accession>A0A512IZG1</accession>
<dbReference type="EMBL" id="BJZU01000017">
    <property type="protein sequence ID" value="GEP03104.1"/>
    <property type="molecule type" value="Genomic_DNA"/>
</dbReference>
<evidence type="ECO:0000313" key="3">
    <source>
        <dbReference type="Proteomes" id="UP000321960"/>
    </source>
</evidence>
<reference evidence="1 3" key="3">
    <citation type="submission" date="2019-07" db="EMBL/GenBank/DDBJ databases">
        <title>Whole genome shotgun sequence of Methylobacterium oxalidis NBRC 107715.</title>
        <authorList>
            <person name="Hosoyama A."/>
            <person name="Uohara A."/>
            <person name="Ohji S."/>
            <person name="Ichikawa N."/>
        </authorList>
    </citation>
    <scope>NUCLEOTIDE SEQUENCE [LARGE SCALE GENOMIC DNA]</scope>
    <source>
        <strain evidence="1 3">NBRC 107715</strain>
    </source>
</reference>